<evidence type="ECO:0000313" key="2">
    <source>
        <dbReference type="Proteomes" id="UP000040576"/>
    </source>
</evidence>
<dbReference type="RefSeq" id="WP_034770155.1">
    <property type="nucleotide sequence ID" value="NZ_CCRF01000052.1"/>
</dbReference>
<proteinExistence type="predicted"/>
<name>A0A090KSB3_9BACI</name>
<accession>A0A090KSB3</accession>
<dbReference type="EMBL" id="CCRF01000052">
    <property type="protein sequence ID" value="CEE01604.1"/>
    <property type="molecule type" value="Genomic_DNA"/>
</dbReference>
<sequence length="253" mass="29205">MCLILFAYKVHSQYPLIVAANRDEFFNRKTASVHYWEDEPEILAGRDLEKMGTWMGVTKNGRFAALTNYRDPSEDVSGKRSRGELVAKALIDKESIVDYVKTVQSEADKYPGFNLIVGDKDSLYYFSNKEGKIRKLVPGIYGLSNHLLNTPWPKVEVGMERLRQLIEKDAIKPIENLFTLLLNTETYSDDRLPKTGVPIEMERMLSPLFIKSANYGTRSSTVMLMSENQVQYVEKIYQPERKKAKQFQFYYGK</sequence>
<evidence type="ECO:0000313" key="1">
    <source>
        <dbReference type="EMBL" id="CEE01604.1"/>
    </source>
</evidence>
<protein>
    <recommendedName>
        <fullName evidence="3">NRDE family protein</fullName>
    </recommendedName>
</protein>
<dbReference type="Gene3D" id="3.60.60.10">
    <property type="entry name" value="Penicillin V Acylase, Chain A"/>
    <property type="match status" value="1"/>
</dbReference>
<dbReference type="PANTHER" id="PTHR17985">
    <property type="entry name" value="SER/THR-RICH PROTEIN T10 IN DGCR REGION"/>
    <property type="match status" value="1"/>
</dbReference>
<keyword evidence="2" id="KW-1185">Reference proteome</keyword>
<dbReference type="InterPro" id="IPR008551">
    <property type="entry name" value="TANGO2"/>
</dbReference>
<organism evidence="1 2">
    <name type="scientific">Caldibacillus thermoamylovorans</name>
    <dbReference type="NCBI Taxonomy" id="35841"/>
    <lineage>
        <taxon>Bacteria</taxon>
        <taxon>Bacillati</taxon>
        <taxon>Bacillota</taxon>
        <taxon>Bacilli</taxon>
        <taxon>Bacillales</taxon>
        <taxon>Bacillaceae</taxon>
        <taxon>Caldibacillus</taxon>
    </lineage>
</organism>
<dbReference type="AlphaFoldDB" id="A0A090KSB3"/>
<dbReference type="PANTHER" id="PTHR17985:SF8">
    <property type="entry name" value="TRANSPORT AND GOLGI ORGANIZATION PROTEIN 2 HOMOLOG"/>
    <property type="match status" value="1"/>
</dbReference>
<reference evidence="1 2" key="1">
    <citation type="submission" date="2014-07" db="EMBL/GenBank/DDBJ databases">
        <authorList>
            <person name="Wibberg Daniel"/>
        </authorList>
    </citation>
    <scope>NUCLEOTIDE SEQUENCE [LARGE SCALE GENOMIC DNA]</scope>
</reference>
<dbReference type="Pfam" id="PF05742">
    <property type="entry name" value="TANGO2"/>
    <property type="match status" value="1"/>
</dbReference>
<evidence type="ECO:0008006" key="3">
    <source>
        <dbReference type="Google" id="ProtNLM"/>
    </source>
</evidence>
<gene>
    <name evidence="1" type="ORF">BT1A1_1778</name>
</gene>
<dbReference type="Proteomes" id="UP000040576">
    <property type="component" value="Unassembled WGS sequence"/>
</dbReference>